<proteinExistence type="predicted"/>
<dbReference type="GO" id="GO:0016020">
    <property type="term" value="C:membrane"/>
    <property type="evidence" value="ECO:0007669"/>
    <property type="project" value="InterPro"/>
</dbReference>
<keyword evidence="4" id="KW-0808">Transferase</keyword>
<keyword evidence="7" id="KW-0067">ATP-binding</keyword>
<dbReference type="Gene3D" id="3.30.565.10">
    <property type="entry name" value="Histidine kinase-like ATPase, C-terminal domain"/>
    <property type="match status" value="1"/>
</dbReference>
<keyword evidence="5" id="KW-0547">Nucleotide-binding</keyword>
<dbReference type="InterPro" id="IPR036890">
    <property type="entry name" value="HATPase_C_sf"/>
</dbReference>
<feature type="transmembrane region" description="Helical" evidence="9">
    <location>
        <begin position="23"/>
        <end position="42"/>
    </location>
</feature>
<dbReference type="EMBL" id="BSEJ01000001">
    <property type="protein sequence ID" value="GLJ60173.1"/>
    <property type="molecule type" value="Genomic_DNA"/>
</dbReference>
<keyword evidence="8" id="KW-0902">Two-component regulatory system</keyword>
<evidence type="ECO:0000256" key="4">
    <source>
        <dbReference type="ARBA" id="ARBA00022679"/>
    </source>
</evidence>
<feature type="domain" description="Signal transduction histidine kinase subgroup 3 dimerisation and phosphoacceptor" evidence="10">
    <location>
        <begin position="197"/>
        <end position="259"/>
    </location>
</feature>
<gene>
    <name evidence="11" type="ORF">GCM10017576_03020</name>
</gene>
<evidence type="ECO:0000256" key="2">
    <source>
        <dbReference type="ARBA" id="ARBA00012438"/>
    </source>
</evidence>
<evidence type="ECO:0000256" key="6">
    <source>
        <dbReference type="ARBA" id="ARBA00022777"/>
    </source>
</evidence>
<feature type="transmembrane region" description="Helical" evidence="9">
    <location>
        <begin position="77"/>
        <end position="93"/>
    </location>
</feature>
<dbReference type="Gene3D" id="1.20.5.1930">
    <property type="match status" value="1"/>
</dbReference>
<dbReference type="GO" id="GO:0005524">
    <property type="term" value="F:ATP binding"/>
    <property type="evidence" value="ECO:0007669"/>
    <property type="project" value="UniProtKB-KW"/>
</dbReference>
<dbReference type="EC" id="2.7.13.3" evidence="2"/>
<dbReference type="Proteomes" id="UP001142462">
    <property type="component" value="Unassembled WGS sequence"/>
</dbReference>
<reference evidence="11" key="2">
    <citation type="submission" date="2023-01" db="EMBL/GenBank/DDBJ databases">
        <authorList>
            <person name="Sun Q."/>
            <person name="Evtushenko L."/>
        </authorList>
    </citation>
    <scope>NUCLEOTIDE SEQUENCE</scope>
    <source>
        <strain evidence="11">VKM Ac-1020</strain>
    </source>
</reference>
<dbReference type="AlphaFoldDB" id="A0A9W6H124"/>
<name>A0A9W6H124_9MICO</name>
<evidence type="ECO:0000256" key="5">
    <source>
        <dbReference type="ARBA" id="ARBA00022741"/>
    </source>
</evidence>
<comment type="catalytic activity">
    <reaction evidence="1">
        <text>ATP + protein L-histidine = ADP + protein N-phospho-L-histidine.</text>
        <dbReference type="EC" id="2.7.13.3"/>
    </reaction>
</comment>
<evidence type="ECO:0000259" key="10">
    <source>
        <dbReference type="Pfam" id="PF07730"/>
    </source>
</evidence>
<sequence length="399" mass="41027">MARAPFDEWVLPFVRYRSTAGDLANAGIVLLLGAVASWAGVVPDGDGGRPLGQPWMPWVLAVACLVPLLLKRRLPTVSVATAGAILVVSVHLVSGSIAFVPTVAMFDALYAAALLLDARRMRVVLAIAVAVLAALAIAAPIEGLVAVILTYGALLGLPIAWGTSVRQRDALVRLDRERADAVAHAAELDRTAAVRAERARLAAALHDEIAARLSAISLQTSALGARGGLDARTGASVDAVRTASREALAELRALISLLAADREEPALPPADDPVSALQRTADAFGVALRVASDRPPLAPDVSAALAQIGREAIVNAARHAPGAAVDASLHADGSVAVLEIDNPLVGAPSTVARGLGLDLMERRWSAIGARGSAGPVDARWRVRVEAPLSTTAGTTGAPA</sequence>
<evidence type="ECO:0000313" key="12">
    <source>
        <dbReference type="Proteomes" id="UP001142462"/>
    </source>
</evidence>
<dbReference type="GO" id="GO:0000155">
    <property type="term" value="F:phosphorelay sensor kinase activity"/>
    <property type="evidence" value="ECO:0007669"/>
    <property type="project" value="InterPro"/>
</dbReference>
<evidence type="ECO:0000256" key="9">
    <source>
        <dbReference type="SAM" id="Phobius"/>
    </source>
</evidence>
<protein>
    <recommendedName>
        <fullName evidence="2">histidine kinase</fullName>
        <ecNumber evidence="2">2.7.13.3</ecNumber>
    </recommendedName>
</protein>
<evidence type="ECO:0000256" key="8">
    <source>
        <dbReference type="ARBA" id="ARBA00023012"/>
    </source>
</evidence>
<keyword evidence="12" id="KW-1185">Reference proteome</keyword>
<keyword evidence="9" id="KW-0472">Membrane</keyword>
<dbReference type="PANTHER" id="PTHR24421:SF10">
    <property type="entry name" value="NITRATE_NITRITE SENSOR PROTEIN NARQ"/>
    <property type="match status" value="1"/>
</dbReference>
<feature type="transmembrane region" description="Helical" evidence="9">
    <location>
        <begin position="54"/>
        <end position="70"/>
    </location>
</feature>
<organism evidence="11 12">
    <name type="scientific">Microbacterium barkeri</name>
    <dbReference type="NCBI Taxonomy" id="33917"/>
    <lineage>
        <taxon>Bacteria</taxon>
        <taxon>Bacillati</taxon>
        <taxon>Actinomycetota</taxon>
        <taxon>Actinomycetes</taxon>
        <taxon>Micrococcales</taxon>
        <taxon>Microbacteriaceae</taxon>
        <taxon>Microbacterium</taxon>
    </lineage>
</organism>
<evidence type="ECO:0000256" key="1">
    <source>
        <dbReference type="ARBA" id="ARBA00000085"/>
    </source>
</evidence>
<keyword evidence="3" id="KW-0597">Phosphoprotein</keyword>
<keyword evidence="6" id="KW-0418">Kinase</keyword>
<dbReference type="RefSeq" id="WP_271171898.1">
    <property type="nucleotide sequence ID" value="NZ_BSEJ01000001.1"/>
</dbReference>
<dbReference type="Pfam" id="PF07730">
    <property type="entry name" value="HisKA_3"/>
    <property type="match status" value="1"/>
</dbReference>
<reference evidence="11" key="1">
    <citation type="journal article" date="2014" name="Int. J. Syst. Evol. Microbiol.">
        <title>Complete genome sequence of Corynebacterium casei LMG S-19264T (=DSM 44701T), isolated from a smear-ripened cheese.</title>
        <authorList>
            <consortium name="US DOE Joint Genome Institute (JGI-PGF)"/>
            <person name="Walter F."/>
            <person name="Albersmeier A."/>
            <person name="Kalinowski J."/>
            <person name="Ruckert C."/>
        </authorList>
    </citation>
    <scope>NUCLEOTIDE SEQUENCE</scope>
    <source>
        <strain evidence="11">VKM Ac-1020</strain>
    </source>
</reference>
<keyword evidence="9" id="KW-0812">Transmembrane</keyword>
<dbReference type="InterPro" id="IPR011712">
    <property type="entry name" value="Sig_transdc_His_kin_sub3_dim/P"/>
</dbReference>
<comment type="caution">
    <text evidence="11">The sequence shown here is derived from an EMBL/GenBank/DDBJ whole genome shotgun (WGS) entry which is preliminary data.</text>
</comment>
<evidence type="ECO:0000256" key="7">
    <source>
        <dbReference type="ARBA" id="ARBA00022840"/>
    </source>
</evidence>
<accession>A0A9W6H124</accession>
<keyword evidence="9" id="KW-1133">Transmembrane helix</keyword>
<dbReference type="GO" id="GO:0046983">
    <property type="term" value="F:protein dimerization activity"/>
    <property type="evidence" value="ECO:0007669"/>
    <property type="project" value="InterPro"/>
</dbReference>
<feature type="transmembrane region" description="Helical" evidence="9">
    <location>
        <begin position="123"/>
        <end position="141"/>
    </location>
</feature>
<evidence type="ECO:0000256" key="3">
    <source>
        <dbReference type="ARBA" id="ARBA00022553"/>
    </source>
</evidence>
<evidence type="ECO:0000313" key="11">
    <source>
        <dbReference type="EMBL" id="GLJ60173.1"/>
    </source>
</evidence>
<dbReference type="PANTHER" id="PTHR24421">
    <property type="entry name" value="NITRATE/NITRITE SENSOR PROTEIN NARX-RELATED"/>
    <property type="match status" value="1"/>
</dbReference>
<dbReference type="InterPro" id="IPR050482">
    <property type="entry name" value="Sensor_HK_TwoCompSys"/>
</dbReference>
<feature type="transmembrane region" description="Helical" evidence="9">
    <location>
        <begin position="99"/>
        <end position="116"/>
    </location>
</feature>